<name>A0A225WGB0_9STRA</name>
<sequence length="223" mass="26300">VCAATELQWSEYLEFDSREFKSSQNIRSNHMEWIDGCIYIVELPSPVQDIYGFMFGKYLLRHPVVDRYLKIHGRAFVPNQLMYEPDESFGPALETGAVLPSNMEQWWNWSTLKVEIGYLRQWGRTEGQLDWKAERWASFPGVRYILCVMLLHDLTGAEYKLYKVRYEGFTLPEQRPIRVLLPQTYLKFDSRWLLGLEHNAKLPSGFPKALYVDMYSVLDDARR</sequence>
<evidence type="ECO:0000313" key="2">
    <source>
        <dbReference type="Proteomes" id="UP000198211"/>
    </source>
</evidence>
<protein>
    <submittedName>
        <fullName evidence="1">Uncharacterized protein</fullName>
    </submittedName>
</protein>
<organism evidence="1 2">
    <name type="scientific">Phytophthora megakarya</name>
    <dbReference type="NCBI Taxonomy" id="4795"/>
    <lineage>
        <taxon>Eukaryota</taxon>
        <taxon>Sar</taxon>
        <taxon>Stramenopiles</taxon>
        <taxon>Oomycota</taxon>
        <taxon>Peronosporomycetes</taxon>
        <taxon>Peronosporales</taxon>
        <taxon>Peronosporaceae</taxon>
        <taxon>Phytophthora</taxon>
    </lineage>
</organism>
<gene>
    <name evidence="1" type="ORF">PHMEG_0009532</name>
</gene>
<evidence type="ECO:0000313" key="1">
    <source>
        <dbReference type="EMBL" id="OWZ16645.1"/>
    </source>
</evidence>
<dbReference type="Proteomes" id="UP000198211">
    <property type="component" value="Unassembled WGS sequence"/>
</dbReference>
<comment type="caution">
    <text evidence="1">The sequence shown here is derived from an EMBL/GenBank/DDBJ whole genome shotgun (WGS) entry which is preliminary data.</text>
</comment>
<dbReference type="OrthoDB" id="98688at2759"/>
<accession>A0A225WGB0</accession>
<feature type="non-terminal residue" evidence="1">
    <location>
        <position position="1"/>
    </location>
</feature>
<keyword evidence="2" id="KW-1185">Reference proteome</keyword>
<reference evidence="2" key="1">
    <citation type="submission" date="2017-03" db="EMBL/GenBank/DDBJ databases">
        <title>Phytopthora megakarya and P. palmivora, two closely related causual agents of cacao black pod achieved similar genome size and gene model numbers by different mechanisms.</title>
        <authorList>
            <person name="Ali S."/>
            <person name="Shao J."/>
            <person name="Larry D.J."/>
            <person name="Kronmiller B."/>
            <person name="Shen D."/>
            <person name="Strem M.D."/>
            <person name="Melnick R.L."/>
            <person name="Guiltinan M.J."/>
            <person name="Tyler B.M."/>
            <person name="Meinhardt L.W."/>
            <person name="Bailey B.A."/>
        </authorList>
    </citation>
    <scope>NUCLEOTIDE SEQUENCE [LARGE SCALE GENOMIC DNA]</scope>
    <source>
        <strain evidence="2">zdho120</strain>
    </source>
</reference>
<dbReference type="EMBL" id="NBNE01000895">
    <property type="protein sequence ID" value="OWZ16645.1"/>
    <property type="molecule type" value="Genomic_DNA"/>
</dbReference>
<proteinExistence type="predicted"/>
<dbReference type="AlphaFoldDB" id="A0A225WGB0"/>